<gene>
    <name evidence="1" type="primary">P0028E10.13</name>
</gene>
<reference evidence="1" key="1">
    <citation type="submission" date="2000-11" db="EMBL/GenBank/DDBJ databases">
        <title>Oryza sativa nipponbare(GA3) genomic DNA, chromosome 1, PAC clone:P0028E10.</title>
        <authorList>
            <person name="Sasaki T."/>
            <person name="Matsumoto T."/>
            <person name="Yamamoto K."/>
        </authorList>
    </citation>
    <scope>NUCLEOTIDE SEQUENCE</scope>
</reference>
<evidence type="ECO:0000313" key="1">
    <source>
        <dbReference type="EMBL" id="BAB39909.1"/>
    </source>
</evidence>
<sequence length="91" mass="9408">MDLISATASGDGGFGRGGEERECGGAYLTAAVAAPKESAAAAASRGGAAASSRRPPPCRPISRPTSCFSSFRLAARVNRQIYWMNLYLPNG</sequence>
<dbReference type="EMBL" id="AP002912">
    <property type="protein sequence ID" value="BAB39909.1"/>
    <property type="molecule type" value="Genomic_DNA"/>
</dbReference>
<dbReference type="AlphaFoldDB" id="Q9AS79"/>
<proteinExistence type="predicted"/>
<protein>
    <submittedName>
        <fullName evidence="1">p0028E10.13 protein</fullName>
    </submittedName>
</protein>
<accession>Q9AS79</accession>
<name>Q9AS79_ORYSJ</name>
<organism evidence="1">
    <name type="scientific">Oryza sativa subsp. japonica</name>
    <name type="common">Rice</name>
    <dbReference type="NCBI Taxonomy" id="39947"/>
    <lineage>
        <taxon>Eukaryota</taxon>
        <taxon>Viridiplantae</taxon>
        <taxon>Streptophyta</taxon>
        <taxon>Embryophyta</taxon>
        <taxon>Tracheophyta</taxon>
        <taxon>Spermatophyta</taxon>
        <taxon>Magnoliopsida</taxon>
        <taxon>Liliopsida</taxon>
        <taxon>Poales</taxon>
        <taxon>Poaceae</taxon>
        <taxon>BOP clade</taxon>
        <taxon>Oryzoideae</taxon>
        <taxon>Oryzeae</taxon>
        <taxon>Oryzinae</taxon>
        <taxon>Oryza</taxon>
        <taxon>Oryza sativa</taxon>
    </lineage>
</organism>